<dbReference type="VEuPathDB" id="TrichDB:TRFO_30601"/>
<dbReference type="Proteomes" id="UP000179807">
    <property type="component" value="Unassembled WGS sequence"/>
</dbReference>
<evidence type="ECO:0000313" key="1">
    <source>
        <dbReference type="EMBL" id="OHT02286.1"/>
    </source>
</evidence>
<name>A0A1J4JXM8_9EUKA</name>
<protein>
    <submittedName>
        <fullName evidence="1">Uncharacterized protein</fullName>
    </submittedName>
</protein>
<dbReference type="RefSeq" id="XP_068355422.1">
    <property type="nucleotide sequence ID" value="XM_068507452.1"/>
</dbReference>
<evidence type="ECO:0000313" key="2">
    <source>
        <dbReference type="Proteomes" id="UP000179807"/>
    </source>
</evidence>
<sequence length="1315" mass="151396">MNDYDEFSICLNILANKNADESQISRALLQFEKSIFASIFSSFSHNQIQICFMKIWNILFNLSINSSTTIRLESSRAASIFITRMIPFYNESLQKSFSKITESIKYETPLILASFAIMTKHISPPLVLQYINICIIENLNINDSCYPFIIDNLGILGLGVLQYLFKALLNQFQTDQNRHLIRSIGSVVRHSPEVFLPQVLNLNSLTLFAYIFTNMNIDPTNYNISHVLDLICTTLSSESSSPLDRDSSLQILSTLNPTVELISNDLIKITFCNDRSIILVPSKNLDRPPFFSLMLPLELLEPNENESVLILSSKFKTIAKSANEQNISQILDIFNKYLSLPYNEVVSAAIIGISSEIKRINSPELVNKIIYSKIVNWFHAFDVLRIIRNHELNKHTLKLLYGFIISGNVKLSDESIDVVRSLINHSNFEEVESFFTHKIDIFNENHLERILATLNSIFDGLNKINCQNSSQCNIIMNVNNRWLIKTLFEAVLVYKNDFQVLTYIFNYLSKRDFSFVNPEILKLVTQHAFKISTYYLDILYGEIADQEKEKNPSKSHERKKEKSKDKIIENENDLLIEFIKNDIGIKSFDIMNEIKNIDEFLPSFASATKFVLNAPLHVLGSNQTIDFVLNAFKYFPRESSFFIENNWSYLTDTHRNPIIQTLFLKLQFVNDYETIAAWCRILVRTPNIFHNQQYLKTIGIVNFASAYYLVPQFHDMKCAASFSAYLQHSINDSSSTIKSFLAAIDEKSKELFITELSKIDEKMLQLYNLQLPESNIPSECIEIHNQSDVIQNTQTSFDHEVNLAIYKGNSYELIRVLKKALENNISFNIFDYCLPNKMCKDISKWLVKNCPLSITQEKLLSYLSLIRTEWKMVAINAFQNNSLTILEQLQNIPNIKYNTILDISTLSNYVNLSQLELFKLAARLSMSCVKTKKMRASFLLMANSLSKKVNISDNEFPRNFVERINPLFDIIPVRETSFVLHQLSLCSNVDNIFLFFCRKLLIHSVNSPETGLLGSILYKHNSELLELNKTLVIDYQSIVQNLLSDSPFVLPSKIMSACRIINSEKTFKNTLYPLMNRFDTFHRLPIVNDVIIKTITRGAWHERFREMKRFFDIDFSVPEFPTILKLAFFVLKSLNPEDEIAAKCFSLFTNILKDPKNIVLLNSALSCLMAALTHINEINKIQTIAMDALIEWINNLKLTDGPLTLFFAYEFTKILELKMDANSFFGLITFQLIKSAPRFFSIFPVVVKYYLKYQKCSWSKDILSACDPIINAKCHKGALKALLDGKINEAIKLSMYETDCEESDSLLKEYKITID</sequence>
<dbReference type="EMBL" id="MLAK01000872">
    <property type="protein sequence ID" value="OHT02286.1"/>
    <property type="molecule type" value="Genomic_DNA"/>
</dbReference>
<keyword evidence="2" id="KW-1185">Reference proteome</keyword>
<proteinExistence type="predicted"/>
<reference evidence="1" key="1">
    <citation type="submission" date="2016-10" db="EMBL/GenBank/DDBJ databases">
        <authorList>
            <person name="Benchimol M."/>
            <person name="Almeida L.G."/>
            <person name="Vasconcelos A.T."/>
            <person name="Perreira-Neves A."/>
            <person name="Rosa I.A."/>
            <person name="Tasca T."/>
            <person name="Bogo M.R."/>
            <person name="de Souza W."/>
        </authorList>
    </citation>
    <scope>NUCLEOTIDE SEQUENCE [LARGE SCALE GENOMIC DNA]</scope>
    <source>
        <strain evidence="1">K</strain>
    </source>
</reference>
<dbReference type="GeneID" id="94842156"/>
<gene>
    <name evidence="1" type="ORF">TRFO_30601</name>
</gene>
<organism evidence="1 2">
    <name type="scientific">Tritrichomonas foetus</name>
    <dbReference type="NCBI Taxonomy" id="1144522"/>
    <lineage>
        <taxon>Eukaryota</taxon>
        <taxon>Metamonada</taxon>
        <taxon>Parabasalia</taxon>
        <taxon>Tritrichomonadida</taxon>
        <taxon>Tritrichomonadidae</taxon>
        <taxon>Tritrichomonas</taxon>
    </lineage>
</organism>
<accession>A0A1J4JXM8</accession>
<comment type="caution">
    <text evidence="1">The sequence shown here is derived from an EMBL/GenBank/DDBJ whole genome shotgun (WGS) entry which is preliminary data.</text>
</comment>